<protein>
    <submittedName>
        <fullName evidence="2">Uncharacterized protein</fullName>
    </submittedName>
</protein>
<dbReference type="AlphaFoldDB" id="A0A1I7WK76"/>
<keyword evidence="1" id="KW-1185">Reference proteome</keyword>
<evidence type="ECO:0000313" key="2">
    <source>
        <dbReference type="WBParaSite" id="Hba_05434"/>
    </source>
</evidence>
<evidence type="ECO:0000313" key="1">
    <source>
        <dbReference type="Proteomes" id="UP000095283"/>
    </source>
</evidence>
<proteinExistence type="predicted"/>
<sequence length="49" mass="5506">MCCVLYIFGITNSSLKSLYMFSKGGYAMKKVDSLMTNCTVDIILDFILL</sequence>
<dbReference type="Proteomes" id="UP000095283">
    <property type="component" value="Unplaced"/>
</dbReference>
<dbReference type="WBParaSite" id="Hba_05434">
    <property type="protein sequence ID" value="Hba_05434"/>
    <property type="gene ID" value="Hba_05434"/>
</dbReference>
<accession>A0A1I7WK76</accession>
<organism evidence="1 2">
    <name type="scientific">Heterorhabditis bacteriophora</name>
    <name type="common">Entomopathogenic nematode worm</name>
    <dbReference type="NCBI Taxonomy" id="37862"/>
    <lineage>
        <taxon>Eukaryota</taxon>
        <taxon>Metazoa</taxon>
        <taxon>Ecdysozoa</taxon>
        <taxon>Nematoda</taxon>
        <taxon>Chromadorea</taxon>
        <taxon>Rhabditida</taxon>
        <taxon>Rhabditina</taxon>
        <taxon>Rhabditomorpha</taxon>
        <taxon>Strongyloidea</taxon>
        <taxon>Heterorhabditidae</taxon>
        <taxon>Heterorhabditis</taxon>
    </lineage>
</organism>
<name>A0A1I7WK76_HETBA</name>
<reference evidence="2" key="1">
    <citation type="submission" date="2016-11" db="UniProtKB">
        <authorList>
            <consortium name="WormBaseParasite"/>
        </authorList>
    </citation>
    <scope>IDENTIFICATION</scope>
</reference>